<comment type="caution">
    <text evidence="2">The sequence shown here is derived from an EMBL/GenBank/DDBJ whole genome shotgun (WGS) entry which is preliminary data.</text>
</comment>
<keyword evidence="1" id="KW-1133">Transmembrane helix</keyword>
<proteinExistence type="predicted"/>
<reference evidence="2 3" key="1">
    <citation type="journal article" date="2016" name="Nat. Commun.">
        <title>Thousands of microbial genomes shed light on interconnected biogeochemical processes in an aquifer system.</title>
        <authorList>
            <person name="Anantharaman K."/>
            <person name="Brown C.T."/>
            <person name="Hug L.A."/>
            <person name="Sharon I."/>
            <person name="Castelle C.J."/>
            <person name="Probst A.J."/>
            <person name="Thomas B.C."/>
            <person name="Singh A."/>
            <person name="Wilkins M.J."/>
            <person name="Karaoz U."/>
            <person name="Brodie E.L."/>
            <person name="Williams K.H."/>
            <person name="Hubbard S.S."/>
            <person name="Banfield J.F."/>
        </authorList>
    </citation>
    <scope>NUCLEOTIDE SEQUENCE [LARGE SCALE GENOMIC DNA]</scope>
</reference>
<dbReference type="EMBL" id="MHLW01000036">
    <property type="protein sequence ID" value="OGZ17469.1"/>
    <property type="molecule type" value="Genomic_DNA"/>
</dbReference>
<feature type="transmembrane region" description="Helical" evidence="1">
    <location>
        <begin position="131"/>
        <end position="152"/>
    </location>
</feature>
<gene>
    <name evidence="2" type="ORF">A2V72_02540</name>
</gene>
<evidence type="ECO:0000313" key="3">
    <source>
        <dbReference type="Proteomes" id="UP000178893"/>
    </source>
</evidence>
<protein>
    <submittedName>
        <fullName evidence="2">Uncharacterized protein</fullName>
    </submittedName>
</protein>
<dbReference type="Proteomes" id="UP000178893">
    <property type="component" value="Unassembled WGS sequence"/>
</dbReference>
<evidence type="ECO:0000256" key="1">
    <source>
        <dbReference type="SAM" id="Phobius"/>
    </source>
</evidence>
<accession>A0A1G2DV08</accession>
<evidence type="ECO:0000313" key="2">
    <source>
        <dbReference type="EMBL" id="OGZ17469.1"/>
    </source>
</evidence>
<keyword evidence="1" id="KW-0472">Membrane</keyword>
<feature type="transmembrane region" description="Helical" evidence="1">
    <location>
        <begin position="87"/>
        <end position="110"/>
    </location>
</feature>
<dbReference type="AlphaFoldDB" id="A0A1G2DV08"/>
<name>A0A1G2DV08_9BACT</name>
<organism evidence="2 3">
    <name type="scientific">Candidatus Nealsonbacteria bacterium RBG_13_37_56</name>
    <dbReference type="NCBI Taxonomy" id="1801661"/>
    <lineage>
        <taxon>Bacteria</taxon>
        <taxon>Candidatus Nealsoniibacteriota</taxon>
    </lineage>
</organism>
<sequence>MLETPHVVVGAAIAFKVGNPALALPLALGSHFILEKIPHWNPHLNTEKKNIGKISSQTTKIVVADTLLSLVLGTLIAFKAYPDITKVTVVLLGAFLAALPDLIEAPYFFLNQQSDFILKWIKFKKSLQANTNIIPGLIYQVLTIIFAFLWVFG</sequence>
<keyword evidence="1" id="KW-0812">Transmembrane</keyword>